<dbReference type="OrthoDB" id="1521973at2"/>
<name>A0A3D8YC36_9BACT</name>
<dbReference type="Proteomes" id="UP000256373">
    <property type="component" value="Unassembled WGS sequence"/>
</dbReference>
<dbReference type="Gene3D" id="3.40.50.300">
    <property type="entry name" value="P-loop containing nucleotide triphosphate hydrolases"/>
    <property type="match status" value="2"/>
</dbReference>
<accession>A0A3D8YC36</accession>
<organism evidence="6 7">
    <name type="scientific">Dyadobacter luteus</name>
    <dbReference type="NCBI Taxonomy" id="2259619"/>
    <lineage>
        <taxon>Bacteria</taxon>
        <taxon>Pseudomonadati</taxon>
        <taxon>Bacteroidota</taxon>
        <taxon>Cytophagia</taxon>
        <taxon>Cytophagales</taxon>
        <taxon>Spirosomataceae</taxon>
        <taxon>Dyadobacter</taxon>
    </lineage>
</organism>
<dbReference type="NCBIfam" id="NF000355">
    <property type="entry name" value="ribo_prot_ABC_F"/>
    <property type="match status" value="1"/>
</dbReference>
<dbReference type="Pfam" id="PF00005">
    <property type="entry name" value="ABC_tran"/>
    <property type="match status" value="2"/>
</dbReference>
<protein>
    <submittedName>
        <fullName evidence="6">ABC transporter ATP-binding protein</fullName>
    </submittedName>
</protein>
<dbReference type="PANTHER" id="PTHR19211">
    <property type="entry name" value="ATP-BINDING TRANSPORT PROTEIN-RELATED"/>
    <property type="match status" value="1"/>
</dbReference>
<dbReference type="PANTHER" id="PTHR19211:SF6">
    <property type="entry name" value="BLL7188 PROTEIN"/>
    <property type="match status" value="1"/>
</dbReference>
<gene>
    <name evidence="6" type="ORF">DSL64_12040</name>
</gene>
<dbReference type="InterPro" id="IPR050611">
    <property type="entry name" value="ABCF"/>
</dbReference>
<keyword evidence="7" id="KW-1185">Reference proteome</keyword>
<feature type="region of interest" description="Disordered" evidence="4">
    <location>
        <begin position="245"/>
        <end position="272"/>
    </location>
</feature>
<dbReference type="InterPro" id="IPR003593">
    <property type="entry name" value="AAA+_ATPase"/>
</dbReference>
<evidence type="ECO:0000313" key="6">
    <source>
        <dbReference type="EMBL" id="REA61684.1"/>
    </source>
</evidence>
<dbReference type="InterPro" id="IPR003439">
    <property type="entry name" value="ABC_transporter-like_ATP-bd"/>
</dbReference>
<keyword evidence="2" id="KW-0547">Nucleotide-binding</keyword>
<dbReference type="PROSITE" id="PS00211">
    <property type="entry name" value="ABC_TRANSPORTER_1"/>
    <property type="match status" value="2"/>
</dbReference>
<dbReference type="EMBL" id="QNUL01000007">
    <property type="protein sequence ID" value="REA61684.1"/>
    <property type="molecule type" value="Genomic_DNA"/>
</dbReference>
<dbReference type="InterPro" id="IPR027417">
    <property type="entry name" value="P-loop_NTPase"/>
</dbReference>
<sequence length="529" mass="59383">MLILQHLTYIHSNKDLLFENIDLSISDHNKVALIGNNGTGKSTLLKIIAGQLTPSGGSVHMDSAPYYVPQHFGQYDSLTVGDALKVNTKLNALHAILAGDASEENMNALDDDWMIEEKCAQALESWQLDELSLDQPMAELSGGQKTKVFLAGISIHQPDLVLLDEPGNHLDRAGKQLLFDFLDSWQGAILLVSHDRELLNHFDMIAVLKKQGITLYGGNYEFYLEQKEIEANALQEDLKSKEKALRKAKEAERETAERQQKLDARGRKKQEKAGLPKIMMNTFKNSAENSTAKQKDLHAEKVGGIARELSDLRSAVTAHDKMKIDFDHSRLHQGKILITAEEVNFGYAGKMLWGQPLSFQIVSGERIVLRGANGSGKSTLIQLILGQSEPVRGNMITNFGHALYIDQDYSLIRGSISIFEIAQTFNQMGLQEHEVKIRLNRFLFPKEYWDKPCDALSGGEKMRLMLCCLTIQQQSPEIIILDEPTNNLDIQNVEILTNAINEYRGTLLVVSHDDWFLREIGVERSIEFS</sequence>
<feature type="domain" description="ABC transporter" evidence="5">
    <location>
        <begin position="338"/>
        <end position="529"/>
    </location>
</feature>
<evidence type="ECO:0000256" key="1">
    <source>
        <dbReference type="ARBA" id="ARBA00022737"/>
    </source>
</evidence>
<reference evidence="6 7" key="1">
    <citation type="submission" date="2018-07" db="EMBL/GenBank/DDBJ databases">
        <title>Dyadobacter roseus sp. nov., isolated from rose rhizosphere soil.</title>
        <authorList>
            <person name="Chen L."/>
        </authorList>
    </citation>
    <scope>NUCLEOTIDE SEQUENCE [LARGE SCALE GENOMIC DNA]</scope>
    <source>
        <strain evidence="6 7">RS19</strain>
    </source>
</reference>
<dbReference type="SMART" id="SM00382">
    <property type="entry name" value="AAA"/>
    <property type="match status" value="2"/>
</dbReference>
<keyword evidence="3 6" id="KW-0067">ATP-binding</keyword>
<feature type="domain" description="ABC transporter" evidence="5">
    <location>
        <begin position="2"/>
        <end position="235"/>
    </location>
</feature>
<dbReference type="RefSeq" id="WP_115831137.1">
    <property type="nucleotide sequence ID" value="NZ_QNUL01000007.1"/>
</dbReference>
<dbReference type="AlphaFoldDB" id="A0A3D8YC36"/>
<dbReference type="GO" id="GO:0016887">
    <property type="term" value="F:ATP hydrolysis activity"/>
    <property type="evidence" value="ECO:0007669"/>
    <property type="project" value="InterPro"/>
</dbReference>
<comment type="caution">
    <text evidence="6">The sequence shown here is derived from an EMBL/GenBank/DDBJ whole genome shotgun (WGS) entry which is preliminary data.</text>
</comment>
<dbReference type="InterPro" id="IPR017871">
    <property type="entry name" value="ABC_transporter-like_CS"/>
</dbReference>
<evidence type="ECO:0000259" key="5">
    <source>
        <dbReference type="PROSITE" id="PS50893"/>
    </source>
</evidence>
<keyword evidence="1" id="KW-0677">Repeat</keyword>
<dbReference type="FunFam" id="3.40.50.300:FF:001320">
    <property type="entry name" value="Heme ABC transporter ATP-binding protein"/>
    <property type="match status" value="1"/>
</dbReference>
<evidence type="ECO:0000256" key="2">
    <source>
        <dbReference type="ARBA" id="ARBA00022741"/>
    </source>
</evidence>
<dbReference type="SUPFAM" id="SSF52540">
    <property type="entry name" value="P-loop containing nucleoside triphosphate hydrolases"/>
    <property type="match status" value="2"/>
</dbReference>
<proteinExistence type="predicted"/>
<evidence type="ECO:0000256" key="3">
    <source>
        <dbReference type="ARBA" id="ARBA00022840"/>
    </source>
</evidence>
<evidence type="ECO:0000256" key="4">
    <source>
        <dbReference type="SAM" id="MobiDB-lite"/>
    </source>
</evidence>
<evidence type="ECO:0000313" key="7">
    <source>
        <dbReference type="Proteomes" id="UP000256373"/>
    </source>
</evidence>
<dbReference type="GO" id="GO:0005524">
    <property type="term" value="F:ATP binding"/>
    <property type="evidence" value="ECO:0007669"/>
    <property type="project" value="UniProtKB-KW"/>
</dbReference>
<feature type="compositionally biased region" description="Basic and acidic residues" evidence="4">
    <location>
        <begin position="245"/>
        <end position="265"/>
    </location>
</feature>
<dbReference type="PROSITE" id="PS50893">
    <property type="entry name" value="ABC_TRANSPORTER_2"/>
    <property type="match status" value="2"/>
</dbReference>
<dbReference type="CDD" id="cd03221">
    <property type="entry name" value="ABCF_EF-3"/>
    <property type="match status" value="2"/>
</dbReference>